<sequence>MREESNKQPWGALALRVAAMMLSLGALLAVATPVQASAAQGHTVSRTVIPMGRAVGIKLFSDGVMVVGLADIETEKGTANPAKTCGLKEGDIITHLNQEEVDSIEEVQAILQETGGEAMSIRAKRGEEEVQMTVQAVQCSTDGSYKLGAWIRDSMAGIGTITFYDPTSGVFGALGHGISDMDTAKLMPLQSGSIMFAEVSDVQKGAVGAPGQLRGAFQVEQDLGELYANTSSGIFGTWTGVELETGMEPIPVAQRSGVRTGKATIRSNVAGTEIKEYEVEIVRLYPESSGEHRDLMLKVTDEALLKETGGIVQGMSGSPIIQNGKLVGAVTHVLVNDPTQGYGILAENMLKTAEES</sequence>
<feature type="domain" description="Peptidase S55" evidence="1">
    <location>
        <begin position="128"/>
        <end position="356"/>
    </location>
</feature>
<keyword evidence="3" id="KW-1185">Reference proteome</keyword>
<accession>A0ABR7HVX9</accession>
<proteinExistence type="predicted"/>
<dbReference type="GO" id="GO:0016787">
    <property type="term" value="F:hydrolase activity"/>
    <property type="evidence" value="ECO:0007669"/>
    <property type="project" value="UniProtKB-KW"/>
</dbReference>
<dbReference type="Gene3D" id="2.30.42.10">
    <property type="match status" value="1"/>
</dbReference>
<keyword evidence="2" id="KW-0378">Hydrolase</keyword>
<organism evidence="2 3">
    <name type="scientific">Pseudoflavonifractor hominis</name>
    <dbReference type="NCBI Taxonomy" id="2763059"/>
    <lineage>
        <taxon>Bacteria</taxon>
        <taxon>Bacillati</taxon>
        <taxon>Bacillota</taxon>
        <taxon>Clostridia</taxon>
        <taxon>Eubacteriales</taxon>
        <taxon>Oscillospiraceae</taxon>
        <taxon>Pseudoflavonifractor</taxon>
    </lineage>
</organism>
<evidence type="ECO:0000313" key="3">
    <source>
        <dbReference type="Proteomes" id="UP000660021"/>
    </source>
</evidence>
<dbReference type="SUPFAM" id="SSF50156">
    <property type="entry name" value="PDZ domain-like"/>
    <property type="match status" value="1"/>
</dbReference>
<dbReference type="InterPro" id="IPR008763">
    <property type="entry name" value="Peptidase_S55"/>
</dbReference>
<reference evidence="2 3" key="1">
    <citation type="submission" date="2020-08" db="EMBL/GenBank/DDBJ databases">
        <title>Genome public.</title>
        <authorList>
            <person name="Liu C."/>
            <person name="Sun Q."/>
        </authorList>
    </citation>
    <scope>NUCLEOTIDE SEQUENCE [LARGE SCALE GENOMIC DNA]</scope>
    <source>
        <strain evidence="2 3">New-38</strain>
    </source>
</reference>
<evidence type="ECO:0000259" key="1">
    <source>
        <dbReference type="PROSITE" id="PS51494"/>
    </source>
</evidence>
<dbReference type="NCBIfam" id="TIGR02860">
    <property type="entry name" value="spore_IV_B"/>
    <property type="match status" value="1"/>
</dbReference>
<dbReference type="RefSeq" id="WP_186964158.1">
    <property type="nucleotide sequence ID" value="NZ_JACOPR010000008.1"/>
</dbReference>
<dbReference type="EC" id="3.4.21.116" evidence="2"/>
<dbReference type="InterPro" id="IPR036034">
    <property type="entry name" value="PDZ_sf"/>
</dbReference>
<dbReference type="Pfam" id="PF05580">
    <property type="entry name" value="Peptidase_S55"/>
    <property type="match status" value="1"/>
</dbReference>
<dbReference type="Pfam" id="PF17820">
    <property type="entry name" value="PDZ_6"/>
    <property type="match status" value="1"/>
</dbReference>
<dbReference type="PROSITE" id="PS51494">
    <property type="entry name" value="SPOIVB"/>
    <property type="match status" value="1"/>
</dbReference>
<gene>
    <name evidence="2" type="primary">spoIVB</name>
    <name evidence="2" type="ORF">H8S34_12595</name>
</gene>
<name>A0ABR7HVX9_9FIRM</name>
<dbReference type="InterPro" id="IPR041489">
    <property type="entry name" value="PDZ_6"/>
</dbReference>
<dbReference type="EMBL" id="JACOPR010000008">
    <property type="protein sequence ID" value="MBC5731659.1"/>
    <property type="molecule type" value="Genomic_DNA"/>
</dbReference>
<dbReference type="Proteomes" id="UP000660021">
    <property type="component" value="Unassembled WGS sequence"/>
</dbReference>
<evidence type="ECO:0000313" key="2">
    <source>
        <dbReference type="EMBL" id="MBC5731659.1"/>
    </source>
</evidence>
<dbReference type="InterPro" id="IPR014219">
    <property type="entry name" value="SpoIVB"/>
</dbReference>
<comment type="caution">
    <text evidence="2">The sequence shown here is derived from an EMBL/GenBank/DDBJ whole genome shotgun (WGS) entry which is preliminary data.</text>
</comment>
<protein>
    <submittedName>
        <fullName evidence="2">SpoIVB peptidase</fullName>
        <ecNumber evidence="2">3.4.21.116</ecNumber>
    </submittedName>
</protein>